<dbReference type="PANTHER" id="PTHR42754:SF1">
    <property type="entry name" value="LIPOPROTEIN"/>
    <property type="match status" value="1"/>
</dbReference>
<organism evidence="2 3">
    <name type="scientific">Cryomorpha ignava</name>
    <dbReference type="NCBI Taxonomy" id="101383"/>
    <lineage>
        <taxon>Bacteria</taxon>
        <taxon>Pseudomonadati</taxon>
        <taxon>Bacteroidota</taxon>
        <taxon>Flavobacteriia</taxon>
        <taxon>Flavobacteriales</taxon>
        <taxon>Cryomorphaceae</taxon>
        <taxon>Cryomorpha</taxon>
    </lineage>
</organism>
<dbReference type="SUPFAM" id="SSF50998">
    <property type="entry name" value="Quinoprotein alcohol dehydrogenase-like"/>
    <property type="match status" value="1"/>
</dbReference>
<proteinExistence type="predicted"/>
<evidence type="ECO:0000313" key="2">
    <source>
        <dbReference type="EMBL" id="NEN23183.1"/>
    </source>
</evidence>
<evidence type="ECO:0000313" key="3">
    <source>
        <dbReference type="Proteomes" id="UP000486602"/>
    </source>
</evidence>
<dbReference type="Gene3D" id="2.130.10.10">
    <property type="entry name" value="YVTN repeat-like/Quinoprotein amine dehydrogenase"/>
    <property type="match status" value="1"/>
</dbReference>
<gene>
    <name evidence="2" type="ORF">G3O08_06680</name>
</gene>
<dbReference type="AlphaFoldDB" id="A0A7K3WNF1"/>
<keyword evidence="1" id="KW-0732">Signal</keyword>
<dbReference type="Proteomes" id="UP000486602">
    <property type="component" value="Unassembled WGS sequence"/>
</dbReference>
<dbReference type="InterPro" id="IPR011047">
    <property type="entry name" value="Quinoprotein_ADH-like_sf"/>
</dbReference>
<comment type="caution">
    <text evidence="2">The sequence shown here is derived from an EMBL/GenBank/DDBJ whole genome shotgun (WGS) entry which is preliminary data.</text>
</comment>
<keyword evidence="3" id="KW-1185">Reference proteome</keyword>
<dbReference type="EMBL" id="JAAGVY010000008">
    <property type="protein sequence ID" value="NEN23183.1"/>
    <property type="molecule type" value="Genomic_DNA"/>
</dbReference>
<reference evidence="2 3" key="1">
    <citation type="submission" date="2020-02" db="EMBL/GenBank/DDBJ databases">
        <title>Out from the shadows clarifying the taxonomy of the family Cryomorphaceae and related taxa by utilizing the GTDB taxonomic framework.</title>
        <authorList>
            <person name="Bowman J.P."/>
        </authorList>
    </citation>
    <scope>NUCLEOTIDE SEQUENCE [LARGE SCALE GENOMIC DNA]</scope>
    <source>
        <strain evidence="2 3">QSSC 1-22</strain>
    </source>
</reference>
<dbReference type="RefSeq" id="WP_163284137.1">
    <property type="nucleotide sequence ID" value="NZ_JAAGVY010000008.1"/>
</dbReference>
<evidence type="ECO:0000256" key="1">
    <source>
        <dbReference type="ARBA" id="ARBA00022729"/>
    </source>
</evidence>
<accession>A0A7K3WNF1</accession>
<name>A0A7K3WNF1_9FLAO</name>
<sequence>MKRLINFICLVIVAQAAYGQAVFQRSYGGPGNEYGRAVIECSGGGYLIVGSTNSYYNPSTDVYLLRVDENGDYLWGRNIGESSKIDWGIDLAEDADGNFIIAGYTDDSPSGSYDGLLIKTDPDGQVIWKKTFGGDDWDFIEGMALNNADEIVLAGSKTVNGIQKGWVFKTDSDGELIWETLIESSSQLKITGVDICDDQNIVFTGFSSNNLLETKTFVVGRISQECEIVWVTNYPEFGQYEASGCVCWENFIISIGTKYESNDYSRINLSSIDLSSGLLQWMRSLNNPEPNVGLGINVNLLGNILVAGGIKDIISPDYSAISFEFNSQGQDIAAEYAVLQGSIGEDLFYDVVPVSDGGYVCVGHSNSFGNNYQVLLSKIGANGERDLTNTDFLDLATTSNPQILENEIKIFPNPAQDFIQVDSEESLNYTFNILGIDGKQFLDGNIKDQPDGIAIRSLPSGLFILKLYESGELKSISRFVKLP</sequence>
<dbReference type="NCBIfam" id="TIGR04183">
    <property type="entry name" value="Por_Secre_tail"/>
    <property type="match status" value="1"/>
</dbReference>
<dbReference type="PANTHER" id="PTHR42754">
    <property type="entry name" value="ENDOGLUCANASE"/>
    <property type="match status" value="1"/>
</dbReference>
<protein>
    <submittedName>
        <fullName evidence="2">T9SS type A sorting domain-containing protein</fullName>
    </submittedName>
</protein>
<dbReference type="InterPro" id="IPR015943">
    <property type="entry name" value="WD40/YVTN_repeat-like_dom_sf"/>
</dbReference>
<dbReference type="InterPro" id="IPR026444">
    <property type="entry name" value="Secre_tail"/>
</dbReference>